<sequence>MESKDYIHTTNILNQHHNNIQFIVHHRTQKEQSNSSPSEICTTFISAN</sequence>
<evidence type="ECO:0000313" key="2">
    <source>
        <dbReference type="EMBL" id="KRY80231.1"/>
    </source>
</evidence>
<dbReference type="Proteomes" id="UP000054995">
    <property type="component" value="Unassembled WGS sequence"/>
</dbReference>
<accession>A0A0V1F2K2</accession>
<feature type="compositionally biased region" description="Polar residues" evidence="1">
    <location>
        <begin position="31"/>
        <end position="48"/>
    </location>
</feature>
<evidence type="ECO:0000256" key="1">
    <source>
        <dbReference type="SAM" id="MobiDB-lite"/>
    </source>
</evidence>
<keyword evidence="3" id="KW-1185">Reference proteome</keyword>
<dbReference type="EMBL" id="JYDT01000676">
    <property type="protein sequence ID" value="KRY80231.1"/>
    <property type="molecule type" value="Genomic_DNA"/>
</dbReference>
<feature type="region of interest" description="Disordered" evidence="1">
    <location>
        <begin position="28"/>
        <end position="48"/>
    </location>
</feature>
<gene>
    <name evidence="2" type="ORF">T4D_5871</name>
</gene>
<name>A0A0V1F2K2_TRIPS</name>
<protein>
    <submittedName>
        <fullName evidence="2">Uncharacterized protein</fullName>
    </submittedName>
</protein>
<evidence type="ECO:0000313" key="3">
    <source>
        <dbReference type="Proteomes" id="UP000054995"/>
    </source>
</evidence>
<comment type="caution">
    <text evidence="2">The sequence shown here is derived from an EMBL/GenBank/DDBJ whole genome shotgun (WGS) entry which is preliminary data.</text>
</comment>
<organism evidence="2 3">
    <name type="scientific">Trichinella pseudospiralis</name>
    <name type="common">Parasitic roundworm</name>
    <dbReference type="NCBI Taxonomy" id="6337"/>
    <lineage>
        <taxon>Eukaryota</taxon>
        <taxon>Metazoa</taxon>
        <taxon>Ecdysozoa</taxon>
        <taxon>Nematoda</taxon>
        <taxon>Enoplea</taxon>
        <taxon>Dorylaimia</taxon>
        <taxon>Trichinellida</taxon>
        <taxon>Trichinellidae</taxon>
        <taxon>Trichinella</taxon>
    </lineage>
</organism>
<dbReference type="AlphaFoldDB" id="A0A0V1F2K2"/>
<reference evidence="2 3" key="1">
    <citation type="submission" date="2015-01" db="EMBL/GenBank/DDBJ databases">
        <title>Evolution of Trichinella species and genotypes.</title>
        <authorList>
            <person name="Korhonen P.K."/>
            <person name="Edoardo P."/>
            <person name="Giuseppe L.R."/>
            <person name="Gasser R.B."/>
        </authorList>
    </citation>
    <scope>NUCLEOTIDE SEQUENCE [LARGE SCALE GENOMIC DNA]</scope>
    <source>
        <strain evidence="2">ISS470</strain>
    </source>
</reference>
<proteinExistence type="predicted"/>